<evidence type="ECO:0000256" key="3">
    <source>
        <dbReference type="ARBA" id="ARBA00023110"/>
    </source>
</evidence>
<evidence type="ECO:0000256" key="4">
    <source>
        <dbReference type="ARBA" id="ARBA00023235"/>
    </source>
</evidence>
<dbReference type="Gene3D" id="3.10.50.40">
    <property type="match status" value="1"/>
</dbReference>
<comment type="caution">
    <text evidence="9">The sequence shown here is derived from an EMBL/GenBank/DDBJ whole genome shotgun (WGS) entry which is preliminary data.</text>
</comment>
<feature type="chain" id="PRO_5020267714" description="Peptidyl-prolyl cis-trans isomerase" evidence="7">
    <location>
        <begin position="26"/>
        <end position="310"/>
    </location>
</feature>
<accession>A0A4R5TLN5</accession>
<gene>
    <name evidence="9" type="ORF">E2F46_13560</name>
</gene>
<dbReference type="PANTHER" id="PTHR43811">
    <property type="entry name" value="FKBP-TYPE PEPTIDYL-PROLYL CIS-TRANS ISOMERASE FKPA"/>
    <property type="match status" value="1"/>
</dbReference>
<protein>
    <recommendedName>
        <fullName evidence="6">Peptidyl-prolyl cis-trans isomerase</fullName>
        <ecNumber evidence="6">5.2.1.8</ecNumber>
    </recommendedName>
</protein>
<dbReference type="RefSeq" id="WP_133322968.1">
    <property type="nucleotide sequence ID" value="NZ_SMTF01000013.1"/>
</dbReference>
<keyword evidence="10" id="KW-1185">Reference proteome</keyword>
<keyword evidence="7" id="KW-0732">Signal</keyword>
<dbReference type="GO" id="GO:0006457">
    <property type="term" value="P:protein folding"/>
    <property type="evidence" value="ECO:0007669"/>
    <property type="project" value="InterPro"/>
</dbReference>
<keyword evidence="3 5" id="KW-0697">Rotamase</keyword>
<organism evidence="9 10">
    <name type="scientific">Luteimonas aestuarii</name>
    <dbReference type="NCBI Taxonomy" id="453837"/>
    <lineage>
        <taxon>Bacteria</taxon>
        <taxon>Pseudomonadati</taxon>
        <taxon>Pseudomonadota</taxon>
        <taxon>Gammaproteobacteria</taxon>
        <taxon>Lysobacterales</taxon>
        <taxon>Lysobacteraceae</taxon>
        <taxon>Luteimonas</taxon>
    </lineage>
</organism>
<proteinExistence type="inferred from homology"/>
<dbReference type="InterPro" id="IPR046357">
    <property type="entry name" value="PPIase_dom_sf"/>
</dbReference>
<dbReference type="Proteomes" id="UP000294796">
    <property type="component" value="Unassembled WGS sequence"/>
</dbReference>
<evidence type="ECO:0000256" key="1">
    <source>
        <dbReference type="ARBA" id="ARBA00000971"/>
    </source>
</evidence>
<evidence type="ECO:0000313" key="10">
    <source>
        <dbReference type="Proteomes" id="UP000294796"/>
    </source>
</evidence>
<dbReference type="Gene3D" id="1.10.287.460">
    <property type="entry name" value="Peptidyl-prolyl cis-trans isomerase, FKBP-type, N-terminal domain"/>
    <property type="match status" value="2"/>
</dbReference>
<keyword evidence="4 5" id="KW-0413">Isomerase</keyword>
<evidence type="ECO:0000256" key="5">
    <source>
        <dbReference type="PROSITE-ProRule" id="PRU00277"/>
    </source>
</evidence>
<dbReference type="InterPro" id="IPR001179">
    <property type="entry name" value="PPIase_FKBP_dom"/>
</dbReference>
<comment type="catalytic activity">
    <reaction evidence="1 5 6">
        <text>[protein]-peptidylproline (omega=180) = [protein]-peptidylproline (omega=0)</text>
        <dbReference type="Rhea" id="RHEA:16237"/>
        <dbReference type="Rhea" id="RHEA-COMP:10747"/>
        <dbReference type="Rhea" id="RHEA-COMP:10748"/>
        <dbReference type="ChEBI" id="CHEBI:83833"/>
        <dbReference type="ChEBI" id="CHEBI:83834"/>
        <dbReference type="EC" id="5.2.1.8"/>
    </reaction>
</comment>
<dbReference type="SUPFAM" id="SSF54534">
    <property type="entry name" value="FKBP-like"/>
    <property type="match status" value="1"/>
</dbReference>
<dbReference type="PANTHER" id="PTHR43811:SF57">
    <property type="entry name" value="FKBP-TYPE PEPTIDYL-PROLYL CIS-TRANS ISOMERASE FKPA-RELATED"/>
    <property type="match status" value="1"/>
</dbReference>
<feature type="signal peptide" evidence="7">
    <location>
        <begin position="1"/>
        <end position="25"/>
    </location>
</feature>
<dbReference type="AlphaFoldDB" id="A0A4R5TLN5"/>
<evidence type="ECO:0000256" key="6">
    <source>
        <dbReference type="RuleBase" id="RU003915"/>
    </source>
</evidence>
<dbReference type="FunFam" id="3.10.50.40:FF:000006">
    <property type="entry name" value="Peptidyl-prolyl cis-trans isomerase"/>
    <property type="match status" value="1"/>
</dbReference>
<evidence type="ECO:0000313" key="9">
    <source>
        <dbReference type="EMBL" id="TDK22487.1"/>
    </source>
</evidence>
<feature type="domain" description="PPIase FKBP-type" evidence="8">
    <location>
        <begin position="224"/>
        <end position="310"/>
    </location>
</feature>
<dbReference type="EMBL" id="SMTF01000013">
    <property type="protein sequence ID" value="TDK22487.1"/>
    <property type="molecule type" value="Genomic_DNA"/>
</dbReference>
<dbReference type="EC" id="5.2.1.8" evidence="6"/>
<evidence type="ECO:0000256" key="7">
    <source>
        <dbReference type="SAM" id="SignalP"/>
    </source>
</evidence>
<dbReference type="InterPro" id="IPR000774">
    <property type="entry name" value="PPIase_FKBP_N"/>
</dbReference>
<dbReference type="InterPro" id="IPR036944">
    <property type="entry name" value="PPIase_FKBP_N_sf"/>
</dbReference>
<evidence type="ECO:0000259" key="8">
    <source>
        <dbReference type="PROSITE" id="PS50059"/>
    </source>
</evidence>
<reference evidence="9 10" key="1">
    <citation type="submission" date="2019-03" db="EMBL/GenBank/DDBJ databases">
        <title>Luteimonas zhaokaii sp.nov., isolated from the rectal contents of Plateau pika in Yushu, Qinghai Province, China.</title>
        <authorList>
            <person name="Zhang G."/>
        </authorList>
    </citation>
    <scope>NUCLEOTIDE SEQUENCE [LARGE SCALE GENOMIC DNA]</scope>
    <source>
        <strain evidence="9 10">B9</strain>
    </source>
</reference>
<comment type="similarity">
    <text evidence="2 6">Belongs to the FKBP-type PPIase family.</text>
</comment>
<dbReference type="GO" id="GO:0003755">
    <property type="term" value="F:peptidyl-prolyl cis-trans isomerase activity"/>
    <property type="evidence" value="ECO:0007669"/>
    <property type="project" value="UniProtKB-UniRule"/>
</dbReference>
<name>A0A4R5TLN5_9GAMM</name>
<dbReference type="OrthoDB" id="9814548at2"/>
<dbReference type="PROSITE" id="PS50059">
    <property type="entry name" value="FKBP_PPIASE"/>
    <property type="match status" value="1"/>
</dbReference>
<sequence>MTSFLRGTAALLCAAVLALPLAASAADKTSLDTDRDRTGYMIGMDVGRSLAPVAPDMDVAAFERAVRHAFEGGEPLLGEADAAQVGPALMQRVAARGGQRVPGLAPGATPPPVDKAKVGLLMGADVGRSLAPIQREFDVATFMQAVRTTLAGGTPLLSPEQFAAAGEAFQKHMQQREARAGEENRQAGLDFLAGNRTTKGVVTTASGLQYQVLRQGSGRRPMATDRVRVHYRGTLLDGTVFDSSYDRGQAADFGLRQVIPGWTEGLALMPIGGRYRFWIPSDLAYGTQGRPPTIGPNSVLVFDVELLDIL</sequence>
<dbReference type="Pfam" id="PF00254">
    <property type="entry name" value="FKBP_C"/>
    <property type="match status" value="1"/>
</dbReference>
<dbReference type="Pfam" id="PF01346">
    <property type="entry name" value="FKBP_N"/>
    <property type="match status" value="2"/>
</dbReference>
<evidence type="ECO:0000256" key="2">
    <source>
        <dbReference type="ARBA" id="ARBA00006577"/>
    </source>
</evidence>